<sequence length="183" mass="20649">MEHHFKRVAIVETKWTIRQKRIASSSPGEYPFELAEAARYLRLQPSLLRVHMANGTMNGKALPICYQAGRHFYFLRKDLDAFLGVSTPTLATPSRPIKQIIAFLDGLPLTNPQRARLLGVRADTLQKLRNNRQSGSRTAHLSACKTLMECWSSIGEPILARWAAGEDLLQVVREEADLHLFGQ</sequence>
<name>A0ABV8CL64_9GAMM</name>
<keyword evidence="2" id="KW-1185">Reference proteome</keyword>
<dbReference type="EMBL" id="JBHSAF010000003">
    <property type="protein sequence ID" value="MFC3912821.1"/>
    <property type="molecule type" value="Genomic_DNA"/>
</dbReference>
<evidence type="ECO:0000313" key="1">
    <source>
        <dbReference type="EMBL" id="MFC3912821.1"/>
    </source>
</evidence>
<gene>
    <name evidence="1" type="ORF">ACFOSS_04990</name>
</gene>
<accession>A0ABV8CL64</accession>
<evidence type="ECO:0008006" key="3">
    <source>
        <dbReference type="Google" id="ProtNLM"/>
    </source>
</evidence>
<organism evidence="1 2">
    <name type="scientific">Pseudaeromonas sharmana</name>
    <dbReference type="NCBI Taxonomy" id="328412"/>
    <lineage>
        <taxon>Bacteria</taxon>
        <taxon>Pseudomonadati</taxon>
        <taxon>Pseudomonadota</taxon>
        <taxon>Gammaproteobacteria</taxon>
        <taxon>Aeromonadales</taxon>
        <taxon>Aeromonadaceae</taxon>
        <taxon>Pseudaeromonas</taxon>
    </lineage>
</organism>
<dbReference type="Proteomes" id="UP001595692">
    <property type="component" value="Unassembled WGS sequence"/>
</dbReference>
<reference evidence="2" key="1">
    <citation type="journal article" date="2019" name="Int. J. Syst. Evol. Microbiol.">
        <title>The Global Catalogue of Microorganisms (GCM) 10K type strain sequencing project: providing services to taxonomists for standard genome sequencing and annotation.</title>
        <authorList>
            <consortium name="The Broad Institute Genomics Platform"/>
            <consortium name="The Broad Institute Genome Sequencing Center for Infectious Disease"/>
            <person name="Wu L."/>
            <person name="Ma J."/>
        </authorList>
    </citation>
    <scope>NUCLEOTIDE SEQUENCE [LARGE SCALE GENOMIC DNA]</scope>
    <source>
        <strain evidence="2">CCUG 54939</strain>
    </source>
</reference>
<protein>
    <recommendedName>
        <fullName evidence="3">Helix-turn-helix domain-containing protein</fullName>
    </recommendedName>
</protein>
<comment type="caution">
    <text evidence="1">The sequence shown here is derived from an EMBL/GenBank/DDBJ whole genome shotgun (WGS) entry which is preliminary data.</text>
</comment>
<proteinExistence type="predicted"/>
<dbReference type="RefSeq" id="WP_377151016.1">
    <property type="nucleotide sequence ID" value="NZ_JBHSAF010000003.1"/>
</dbReference>
<evidence type="ECO:0000313" key="2">
    <source>
        <dbReference type="Proteomes" id="UP001595692"/>
    </source>
</evidence>